<organism evidence="3">
    <name type="scientific">Sarcoptes scabiei</name>
    <name type="common">Itch mite</name>
    <name type="synonym">Acarus scabiei</name>
    <dbReference type="NCBI Taxonomy" id="52283"/>
    <lineage>
        <taxon>Eukaryota</taxon>
        <taxon>Metazoa</taxon>
        <taxon>Ecdysozoa</taxon>
        <taxon>Arthropoda</taxon>
        <taxon>Chelicerata</taxon>
        <taxon>Arachnida</taxon>
        <taxon>Acari</taxon>
        <taxon>Acariformes</taxon>
        <taxon>Sarcoptiformes</taxon>
        <taxon>Astigmata</taxon>
        <taxon>Psoroptidia</taxon>
        <taxon>Sarcoptoidea</taxon>
        <taxon>Sarcoptidae</taxon>
        <taxon>Sarcoptinae</taxon>
        <taxon>Sarcoptes</taxon>
    </lineage>
</organism>
<reference evidence="4" key="3">
    <citation type="submission" date="2022-06" db="UniProtKB">
        <authorList>
            <consortium name="EnsemblMetazoa"/>
        </authorList>
    </citation>
    <scope>IDENTIFICATION</scope>
</reference>
<evidence type="ECO:0000313" key="5">
    <source>
        <dbReference type="Proteomes" id="UP000070412"/>
    </source>
</evidence>
<protein>
    <submittedName>
        <fullName evidence="3 4">Uncharacterized protein</fullName>
    </submittedName>
</protein>
<evidence type="ECO:0000313" key="4">
    <source>
        <dbReference type="EnsemblMetazoa" id="KAF7490137.1"/>
    </source>
</evidence>
<reference evidence="5" key="1">
    <citation type="journal article" date="2020" name="PLoS Negl. Trop. Dis.">
        <title>High-quality nuclear genome for Sarcoptes scabiei-A critical resource for a neglected parasite.</title>
        <authorList>
            <person name="Korhonen P.K."/>
            <person name="Gasser R.B."/>
            <person name="Ma G."/>
            <person name="Wang T."/>
            <person name="Stroehlein A.J."/>
            <person name="Young N.D."/>
            <person name="Ang C.S."/>
            <person name="Fernando D.D."/>
            <person name="Lu H.C."/>
            <person name="Taylor S."/>
            <person name="Reynolds S.L."/>
            <person name="Mofiz E."/>
            <person name="Najaraj S.H."/>
            <person name="Gowda H."/>
            <person name="Madugundu A."/>
            <person name="Renuse S."/>
            <person name="Holt D."/>
            <person name="Pandey A."/>
            <person name="Papenfuss A.T."/>
            <person name="Fischer K."/>
        </authorList>
    </citation>
    <scope>NUCLEOTIDE SEQUENCE [LARGE SCALE GENOMIC DNA]</scope>
</reference>
<feature type="compositionally biased region" description="Low complexity" evidence="1">
    <location>
        <begin position="435"/>
        <end position="451"/>
    </location>
</feature>
<feature type="transmembrane region" description="Helical" evidence="2">
    <location>
        <begin position="394"/>
        <end position="416"/>
    </location>
</feature>
<dbReference type="AlphaFoldDB" id="A0A834VA55"/>
<name>A0A834VA55_SARSC</name>
<keyword evidence="2" id="KW-0812">Transmembrane</keyword>
<dbReference type="Proteomes" id="UP000070412">
    <property type="component" value="Unassembled WGS sequence"/>
</dbReference>
<feature type="region of interest" description="Disordered" evidence="1">
    <location>
        <begin position="52"/>
        <end position="73"/>
    </location>
</feature>
<keyword evidence="2" id="KW-0472">Membrane</keyword>
<dbReference type="EnsemblMetazoa" id="SSS_1388s_mrna">
    <property type="protein sequence ID" value="KAF7490137.1"/>
    <property type="gene ID" value="SSS_1388"/>
</dbReference>
<evidence type="ECO:0000256" key="2">
    <source>
        <dbReference type="SAM" id="Phobius"/>
    </source>
</evidence>
<keyword evidence="5" id="KW-1185">Reference proteome</keyword>
<keyword evidence="2" id="KW-1133">Transmembrane helix</keyword>
<reference evidence="3" key="2">
    <citation type="submission" date="2020-01" db="EMBL/GenBank/DDBJ databases">
        <authorList>
            <person name="Korhonen P.K.K."/>
            <person name="Guangxu M.G."/>
            <person name="Wang T.W."/>
            <person name="Stroehlein A.J.S."/>
            <person name="Young N.D."/>
            <person name="Ang C.-S.A."/>
            <person name="Fernando D.W.F."/>
            <person name="Lu H.L."/>
            <person name="Taylor S.T."/>
            <person name="Ehtesham M.E.M."/>
            <person name="Najaraj S.H.N."/>
            <person name="Harsha G.H.G."/>
            <person name="Madugundu A.M."/>
            <person name="Renuse S.R."/>
            <person name="Holt D.H."/>
            <person name="Pandey A.P."/>
            <person name="Papenfuss A.P."/>
            <person name="Gasser R.B.G."/>
            <person name="Fischer K.F."/>
        </authorList>
    </citation>
    <scope>NUCLEOTIDE SEQUENCE</scope>
    <source>
        <strain evidence="3">SSS_KF_BRIS2020</strain>
    </source>
</reference>
<accession>A0A834VA55</accession>
<feature type="region of interest" description="Disordered" evidence="1">
    <location>
        <begin position="425"/>
        <end position="451"/>
    </location>
</feature>
<gene>
    <name evidence="3" type="ORF">SSS_1388</name>
</gene>
<evidence type="ECO:0000256" key="1">
    <source>
        <dbReference type="SAM" id="MobiDB-lite"/>
    </source>
</evidence>
<evidence type="ECO:0000313" key="3">
    <source>
        <dbReference type="EMBL" id="KAF7490137.1"/>
    </source>
</evidence>
<proteinExistence type="predicted"/>
<dbReference type="EMBL" id="WVUK01000062">
    <property type="protein sequence ID" value="KAF7490137.1"/>
    <property type="molecule type" value="Genomic_DNA"/>
</dbReference>
<sequence length="451" mass="52239">MVIEMKQSCLLNSRSRSIFIPFLVLFFWIGFASKLPQRDGFFLRPKQIPFSDDNHRQNNQTNRINSRRDYHPRRSVLSKSIESDDLLENDEEDLYRSKRSIGEWFQCGADSSILDDTVGLAVVSNKLYQFLLNFTEIVYEPSDNHYSVARKRIYLDVGMRRFLRDDHQAFLSQCSLTDKFDFIYKVDPKRVLNSLRIGMTMQQNMGESHHYHMFFSDKAFLYCSKWTQTSKITRNRRIFRLINSANRIFMLTMTIVKHNEIPDPQTANSIEILDHVSYSKGATGFLCIGTDSESFGSKKLDKMKAVSYVIIIDARILTEYDTEFHWEKRPLMDVLTCKSRKIPGITRNVGPGITLDYEDPEDPSEMVNIEEQTKPKTIPDKVRITKTKQKSTDWGMIVGIIIGLLIPLAILVWFLIRRRRRMREGYDEGETSEAGSKSSKSGSSGLSKSSF</sequence>